<dbReference type="EMBL" id="HACM01006521">
    <property type="protein sequence ID" value="CRZ06963.1"/>
    <property type="molecule type" value="Transcribed_RNA"/>
</dbReference>
<evidence type="ECO:0000313" key="2">
    <source>
        <dbReference type="EMBL" id="CRZ06961.1"/>
    </source>
</evidence>
<evidence type="ECO:0000256" key="1">
    <source>
        <dbReference type="SAM" id="MobiDB-lite"/>
    </source>
</evidence>
<dbReference type="EMBL" id="HACM01006516">
    <property type="protein sequence ID" value="CRZ06958.1"/>
    <property type="molecule type" value="Transcribed_RNA"/>
</dbReference>
<dbReference type="EMBL" id="HACM01006517">
    <property type="protein sequence ID" value="CRZ06959.1"/>
    <property type="molecule type" value="Transcribed_RNA"/>
</dbReference>
<protein>
    <submittedName>
        <fullName evidence="2">Uncharacterized protein</fullName>
    </submittedName>
</protein>
<dbReference type="EMBL" id="HACM01006519">
    <property type="protein sequence ID" value="CRZ06961.1"/>
    <property type="molecule type" value="Transcribed_RNA"/>
</dbReference>
<organism evidence="2">
    <name type="scientific">Spongospora subterranea</name>
    <dbReference type="NCBI Taxonomy" id="70186"/>
    <lineage>
        <taxon>Eukaryota</taxon>
        <taxon>Sar</taxon>
        <taxon>Rhizaria</taxon>
        <taxon>Endomyxa</taxon>
        <taxon>Phytomyxea</taxon>
        <taxon>Plasmodiophorida</taxon>
        <taxon>Plasmodiophoridae</taxon>
        <taxon>Spongospora</taxon>
    </lineage>
</organism>
<dbReference type="EMBL" id="HACM01006523">
    <property type="protein sequence ID" value="CRZ06965.1"/>
    <property type="molecule type" value="Transcribed_RNA"/>
</dbReference>
<feature type="region of interest" description="Disordered" evidence="1">
    <location>
        <begin position="114"/>
        <end position="135"/>
    </location>
</feature>
<sequence length="135" mass="14939">MTISVVLHPYRRNSWFRTSSHLSDMSVELTSLNHFVYFPKVSDPKIFELSLEDKSGKQGMEGFSRIRSAGEDPKIAAYTSMASSTVAVMGPIIVTVPASHSDPVRSVRPNVVFKPTTPQREAGIRTEPGLQMNES</sequence>
<accession>A0A0H5QZ41</accession>
<reference evidence="2" key="1">
    <citation type="submission" date="2015-04" db="EMBL/GenBank/DDBJ databases">
        <title>The genome sequence of the plant pathogenic Rhizarian Plasmodiophora brassicae reveals insights in its biotrophic life cycle and the origin of chitin synthesis.</title>
        <authorList>
            <person name="Schwelm A."/>
            <person name="Fogelqvist J."/>
            <person name="Knaust A."/>
            <person name="Julke S."/>
            <person name="Lilja T."/>
            <person name="Dhandapani V."/>
            <person name="Bonilla-Rosso G."/>
            <person name="Karlsson M."/>
            <person name="Shevchenko A."/>
            <person name="Choi S.R."/>
            <person name="Kim H.G."/>
            <person name="Park J.Y."/>
            <person name="Lim Y.P."/>
            <person name="Ludwig-Muller J."/>
            <person name="Dixelius C."/>
        </authorList>
    </citation>
    <scope>NUCLEOTIDE SEQUENCE</scope>
    <source>
        <tissue evidence="2">Potato root galls</tissue>
    </source>
</reference>
<dbReference type="EMBL" id="HACM01006520">
    <property type="protein sequence ID" value="CRZ06962.1"/>
    <property type="molecule type" value="Transcribed_RNA"/>
</dbReference>
<proteinExistence type="predicted"/>
<name>A0A0H5QZ41_9EUKA</name>
<dbReference type="AlphaFoldDB" id="A0A0H5QZ41"/>